<feature type="region of interest" description="Disordered" evidence="1">
    <location>
        <begin position="1"/>
        <end position="31"/>
    </location>
</feature>
<evidence type="ECO:0000313" key="2">
    <source>
        <dbReference type="EMBL" id="AEW99055.1"/>
    </source>
</evidence>
<dbReference type="EMBL" id="CP003229">
    <property type="protein sequence ID" value="AEW99055.1"/>
    <property type="molecule type" value="Genomic_DNA"/>
</dbReference>
<protein>
    <submittedName>
        <fullName evidence="2">Uncharacterized protein</fullName>
    </submittedName>
</protein>
<geneLocation type="plasmid" evidence="2 3">
    <name>pSCATT</name>
</geneLocation>
<keyword evidence="2" id="KW-0614">Plasmid</keyword>
<organism evidence="2 3">
    <name type="scientific">Streptantibioticus cattleyicolor (strain ATCC 35852 / DSM 46488 / JCM 4925 / NBRC 14057 / NRRL 8057)</name>
    <name type="common">Streptomyces cattleya</name>
    <dbReference type="NCBI Taxonomy" id="1003195"/>
    <lineage>
        <taxon>Bacteria</taxon>
        <taxon>Bacillati</taxon>
        <taxon>Actinomycetota</taxon>
        <taxon>Actinomycetes</taxon>
        <taxon>Kitasatosporales</taxon>
        <taxon>Streptomycetaceae</taxon>
        <taxon>Streptantibioticus</taxon>
    </lineage>
</organism>
<reference evidence="3" key="1">
    <citation type="submission" date="2011-12" db="EMBL/GenBank/DDBJ databases">
        <title>Complete genome sequence of Streptomyces cattleya strain DSM 46488.</title>
        <authorList>
            <person name="Ou H.-Y."/>
            <person name="Li P."/>
            <person name="Zhao C."/>
            <person name="O'Hagan D."/>
            <person name="Deng Z."/>
        </authorList>
    </citation>
    <scope>NUCLEOTIDE SEQUENCE [LARGE SCALE GENOMIC DNA]</scope>
    <source>
        <strain evidence="3">ATCC 35852 / DSM 46488 / JCM 4925 / NBRC 14057 / NRRL 8057</strain>
        <plasmid evidence="3">Plasmid pSCATT</plasmid>
    </source>
</reference>
<feature type="compositionally biased region" description="Low complexity" evidence="1">
    <location>
        <begin position="1"/>
        <end position="12"/>
    </location>
</feature>
<evidence type="ECO:0000313" key="3">
    <source>
        <dbReference type="Proteomes" id="UP000007842"/>
    </source>
</evidence>
<dbReference type="Proteomes" id="UP000007842">
    <property type="component" value="Plasmid pSCATT"/>
</dbReference>
<gene>
    <name evidence="2" type="ordered locus">SCATT_p08620</name>
</gene>
<dbReference type="AlphaFoldDB" id="G8XDA7"/>
<keyword evidence="3" id="KW-1185">Reference proteome</keyword>
<proteinExistence type="predicted"/>
<dbReference type="KEGG" id="scy:SCATT_p08620"/>
<name>G8XDA7_STREN</name>
<evidence type="ECO:0000256" key="1">
    <source>
        <dbReference type="SAM" id="MobiDB-lite"/>
    </source>
</evidence>
<sequence>MAGRAGAAAPGGLTSPAAHPRSPGQSLAIALRGRRNRLRRVERLRWRRTPGERVMSIR</sequence>
<accession>G8XDA7</accession>
<dbReference type="HOGENOM" id="CLU_2977212_0_0_11"/>